<comment type="caution">
    <text evidence="7">The sequence shown here is derived from an EMBL/GenBank/DDBJ whole genome shotgun (WGS) entry which is preliminary data.</text>
</comment>
<dbReference type="PANTHER" id="PTHR10517">
    <property type="entry name" value="FOLATE RECEPTOR"/>
    <property type="match status" value="1"/>
</dbReference>
<evidence type="ECO:0000256" key="2">
    <source>
        <dbReference type="ARBA" id="ARBA00022729"/>
    </source>
</evidence>
<reference evidence="7" key="1">
    <citation type="thesis" date="2020" institute="ProQuest LLC" country="789 East Eisenhower Parkway, Ann Arbor, MI, USA">
        <title>Comparative Genomics and Chromosome Evolution.</title>
        <authorList>
            <person name="Mudd A.B."/>
        </authorList>
    </citation>
    <scope>NUCLEOTIDE SEQUENCE</scope>
    <source>
        <strain evidence="7">Female2</strain>
        <tissue evidence="7">Blood</tissue>
    </source>
</reference>
<dbReference type="EMBL" id="JAACNH010000007">
    <property type="protein sequence ID" value="KAG8436980.1"/>
    <property type="molecule type" value="Genomic_DNA"/>
</dbReference>
<dbReference type="InterPro" id="IPR018143">
    <property type="entry name" value="Folate_rcpt-like"/>
</dbReference>
<keyword evidence="8" id="KW-1185">Reference proteome</keyword>
<feature type="region of interest" description="Disordered" evidence="4">
    <location>
        <begin position="203"/>
        <end position="233"/>
    </location>
</feature>
<dbReference type="GO" id="GO:0032217">
    <property type="term" value="F:riboflavin transmembrane transporter activity"/>
    <property type="evidence" value="ECO:0007669"/>
    <property type="project" value="TreeGrafter"/>
</dbReference>
<proteinExistence type="inferred from homology"/>
<evidence type="ECO:0000313" key="8">
    <source>
        <dbReference type="Proteomes" id="UP000812440"/>
    </source>
</evidence>
<organism evidence="7 8">
    <name type="scientific">Hymenochirus boettgeri</name>
    <name type="common">Congo dwarf clawed frog</name>
    <dbReference type="NCBI Taxonomy" id="247094"/>
    <lineage>
        <taxon>Eukaryota</taxon>
        <taxon>Metazoa</taxon>
        <taxon>Chordata</taxon>
        <taxon>Craniata</taxon>
        <taxon>Vertebrata</taxon>
        <taxon>Euteleostomi</taxon>
        <taxon>Amphibia</taxon>
        <taxon>Batrachia</taxon>
        <taxon>Anura</taxon>
        <taxon>Pipoidea</taxon>
        <taxon>Pipidae</taxon>
        <taxon>Pipinae</taxon>
        <taxon>Hymenochirus</taxon>
    </lineage>
</organism>
<gene>
    <name evidence="7" type="ORF">GDO86_007894</name>
</gene>
<dbReference type="Pfam" id="PF03024">
    <property type="entry name" value="Folate_rec"/>
    <property type="match status" value="1"/>
</dbReference>
<dbReference type="InterPro" id="IPR004269">
    <property type="entry name" value="Folate_rcpt"/>
</dbReference>
<dbReference type="AlphaFoldDB" id="A0A8T2J0X3"/>
<evidence type="ECO:0000313" key="7">
    <source>
        <dbReference type="EMBL" id="KAG8436980.1"/>
    </source>
</evidence>
<evidence type="ECO:0000256" key="5">
    <source>
        <dbReference type="SAM" id="SignalP"/>
    </source>
</evidence>
<name>A0A8T2J0X3_9PIPI</name>
<evidence type="ECO:0000259" key="6">
    <source>
        <dbReference type="Pfam" id="PF03024"/>
    </source>
</evidence>
<feature type="compositionally biased region" description="Basic and acidic residues" evidence="4">
    <location>
        <begin position="212"/>
        <end position="233"/>
    </location>
</feature>
<protein>
    <recommendedName>
        <fullName evidence="6">Folate receptor-like domain-containing protein</fullName>
    </recommendedName>
</protein>
<evidence type="ECO:0000256" key="1">
    <source>
        <dbReference type="ARBA" id="ARBA00007932"/>
    </source>
</evidence>
<sequence length="233" mass="26640">MKFAATIFFAGLISAVFCHPQCLGGENHKAAPSPETGFQECFLYEESSCCHANFTDKLSLSPIIELNNYYWNRCGNLSKKCEDYMKKVECFYQCSPIASHWIHPNFSEAVQHVPLCQSFCDSWFEACRSDLTCAYNWISDWVFDETGNHCKNDCIPFDKMYVNGTDLCQNAWGTSFTVSSSTCRCLDFTATDFKVIKYILERESSEESGEMEACKPKLQQPKDKKEPDLEPRT</sequence>
<dbReference type="GO" id="GO:1902444">
    <property type="term" value="F:riboflavin binding"/>
    <property type="evidence" value="ECO:0007669"/>
    <property type="project" value="TreeGrafter"/>
</dbReference>
<dbReference type="PANTHER" id="PTHR10517:SF27">
    <property type="entry name" value="IZUMO1 RECEPTOR, JUNO"/>
    <property type="match status" value="1"/>
</dbReference>
<accession>A0A8T2J0X3</accession>
<feature type="chain" id="PRO_5035896202" description="Folate receptor-like domain-containing protein" evidence="5">
    <location>
        <begin position="19"/>
        <end position="233"/>
    </location>
</feature>
<feature type="domain" description="Folate receptor-like" evidence="6">
    <location>
        <begin position="21"/>
        <end position="186"/>
    </location>
</feature>
<dbReference type="Proteomes" id="UP000812440">
    <property type="component" value="Chromosome 4"/>
</dbReference>
<dbReference type="GO" id="GO:0038023">
    <property type="term" value="F:signaling receptor activity"/>
    <property type="evidence" value="ECO:0007669"/>
    <property type="project" value="TreeGrafter"/>
</dbReference>
<evidence type="ECO:0000256" key="3">
    <source>
        <dbReference type="ARBA" id="ARBA00023157"/>
    </source>
</evidence>
<evidence type="ECO:0000256" key="4">
    <source>
        <dbReference type="SAM" id="MobiDB-lite"/>
    </source>
</evidence>
<comment type="similarity">
    <text evidence="1">Belongs to the folate receptor family.</text>
</comment>
<dbReference type="OrthoDB" id="5982417at2759"/>
<feature type="signal peptide" evidence="5">
    <location>
        <begin position="1"/>
        <end position="18"/>
    </location>
</feature>
<keyword evidence="2 5" id="KW-0732">Signal</keyword>
<keyword evidence="3" id="KW-1015">Disulfide bond</keyword>
<dbReference type="GO" id="GO:0009897">
    <property type="term" value="C:external side of plasma membrane"/>
    <property type="evidence" value="ECO:0007669"/>
    <property type="project" value="TreeGrafter"/>
</dbReference>